<gene>
    <name evidence="1" type="ORF">MtrDRAFT_AC140551g55v2</name>
    <name evidence="2" type="ORF">MtrunA17_Chr2g0276721</name>
</gene>
<evidence type="ECO:0000313" key="1">
    <source>
        <dbReference type="EMBL" id="ABE91879.1"/>
    </source>
</evidence>
<evidence type="ECO:0000313" key="3">
    <source>
        <dbReference type="Proteomes" id="UP000265566"/>
    </source>
</evidence>
<evidence type="ECO:0000313" key="2">
    <source>
        <dbReference type="EMBL" id="RHN71425.1"/>
    </source>
</evidence>
<organism evidence="1">
    <name type="scientific">Medicago truncatula</name>
    <name type="common">Barrel medic</name>
    <name type="synonym">Medicago tribuloides</name>
    <dbReference type="NCBI Taxonomy" id="3880"/>
    <lineage>
        <taxon>Eukaryota</taxon>
        <taxon>Viridiplantae</taxon>
        <taxon>Streptophyta</taxon>
        <taxon>Embryophyta</taxon>
        <taxon>Tracheophyta</taxon>
        <taxon>Spermatophyta</taxon>
        <taxon>Magnoliopsida</taxon>
        <taxon>eudicotyledons</taxon>
        <taxon>Gunneridae</taxon>
        <taxon>Pentapetalae</taxon>
        <taxon>rosids</taxon>
        <taxon>fabids</taxon>
        <taxon>Fabales</taxon>
        <taxon>Fabaceae</taxon>
        <taxon>Papilionoideae</taxon>
        <taxon>50 kb inversion clade</taxon>
        <taxon>NPAAA clade</taxon>
        <taxon>Hologalegina</taxon>
        <taxon>IRL clade</taxon>
        <taxon>Trifolieae</taxon>
        <taxon>Medicago</taxon>
    </lineage>
</organism>
<reference evidence="1" key="1">
    <citation type="submission" date="2006-03" db="EMBL/GenBank/DDBJ databases">
        <authorList>
            <person name="Shaull S."/>
            <person name="Lin S."/>
            <person name="Dixon R."/>
            <person name="May G."/>
            <person name="Sumner L."/>
            <person name="Gonzales B."/>
            <person name="Cook D."/>
            <person name="Kim D."/>
            <person name="Roe B.A."/>
        </authorList>
    </citation>
    <scope>NUCLEOTIDE SEQUENCE</scope>
</reference>
<dbReference type="AlphaFoldDB" id="Q1SKS0"/>
<dbReference type="Proteomes" id="UP000265566">
    <property type="component" value="Chromosome 2"/>
</dbReference>
<reference evidence="3" key="3">
    <citation type="journal article" date="2018" name="Nat. Plants">
        <title>Whole-genome landscape of Medicago truncatula symbiotic genes.</title>
        <authorList>
            <person name="Pecrix Y."/>
            <person name="Staton S.E."/>
            <person name="Sallet E."/>
            <person name="Lelandais-Briere C."/>
            <person name="Moreau S."/>
            <person name="Carrere S."/>
            <person name="Blein T."/>
            <person name="Jardinaud M.F."/>
            <person name="Latrasse D."/>
            <person name="Zouine M."/>
            <person name="Zahm M."/>
            <person name="Kreplak J."/>
            <person name="Mayjonade B."/>
            <person name="Satge C."/>
            <person name="Perez M."/>
            <person name="Cauet S."/>
            <person name="Marande W."/>
            <person name="Chantry-Darmon C."/>
            <person name="Lopez-Roques C."/>
            <person name="Bouchez O."/>
            <person name="Berard A."/>
            <person name="Debelle F."/>
            <person name="Munos S."/>
            <person name="Bendahmane A."/>
            <person name="Berges H."/>
            <person name="Niebel A."/>
            <person name="Buitink J."/>
            <person name="Frugier F."/>
            <person name="Benhamed M."/>
            <person name="Crespi M."/>
            <person name="Gouzy J."/>
            <person name="Gamas P."/>
        </authorList>
    </citation>
    <scope>NUCLEOTIDE SEQUENCE [LARGE SCALE GENOMIC DNA]</scope>
    <source>
        <strain evidence="3">cv. Jemalong A17</strain>
    </source>
</reference>
<protein>
    <submittedName>
        <fullName evidence="1">Uncharacterized protein</fullName>
    </submittedName>
</protein>
<dbReference type="EMBL" id="PSQE01000002">
    <property type="protein sequence ID" value="RHN71425.1"/>
    <property type="molecule type" value="Genomic_DNA"/>
</dbReference>
<reference evidence="1" key="2">
    <citation type="submission" date="2007-04" db="EMBL/GenBank/DDBJ databases">
        <authorList>
            <consortium name="The International Medicago Genome Annotation Group"/>
        </authorList>
    </citation>
    <scope>NUCLEOTIDE SEQUENCE</scope>
</reference>
<proteinExistence type="predicted"/>
<name>Q1SKS0_MEDTR</name>
<dbReference type="Gramene" id="rna7026">
    <property type="protein sequence ID" value="RHN71425.1"/>
    <property type="gene ID" value="gene7026"/>
</dbReference>
<reference evidence="2" key="4">
    <citation type="journal article" date="2018" name="Nat. Plants">
        <title>Whole-genome landscape of Medicago truncatula symbiotic genes.</title>
        <authorList>
            <person name="Pecrix Y."/>
            <person name="Gamas P."/>
            <person name="Carrere S."/>
        </authorList>
    </citation>
    <scope>NUCLEOTIDE SEQUENCE</scope>
    <source>
        <tissue evidence="2">Leaves</tissue>
    </source>
</reference>
<sequence>MSKKAIFNHNPFILFASQTRWMGIRTVSLNSTPPEFFVVSHKQSEVLIKGKWRSKLEILNKRKEPYF</sequence>
<dbReference type="EMBL" id="AC140551">
    <property type="protein sequence ID" value="ABE91879.1"/>
    <property type="molecule type" value="Genomic_DNA"/>
</dbReference>
<accession>Q1SKS0</accession>